<reference evidence="3" key="1">
    <citation type="submission" date="2020-06" db="EMBL/GenBank/DDBJ databases">
        <authorList>
            <consortium name="Plant Systems Biology data submission"/>
        </authorList>
    </citation>
    <scope>NUCLEOTIDE SEQUENCE</scope>
    <source>
        <strain evidence="3">D6</strain>
    </source>
</reference>
<keyword evidence="1" id="KW-0812">Transmembrane</keyword>
<feature type="transmembrane region" description="Helical" evidence="1">
    <location>
        <begin position="133"/>
        <end position="151"/>
    </location>
</feature>
<keyword evidence="1" id="KW-0472">Membrane</keyword>
<keyword evidence="2" id="KW-0732">Signal</keyword>
<dbReference type="Proteomes" id="UP001153069">
    <property type="component" value="Unassembled WGS sequence"/>
</dbReference>
<dbReference type="AlphaFoldDB" id="A0A9N8D461"/>
<evidence type="ECO:0000256" key="1">
    <source>
        <dbReference type="SAM" id="Phobius"/>
    </source>
</evidence>
<accession>A0A9N8D461</accession>
<comment type="caution">
    <text evidence="3">The sequence shown here is derived from an EMBL/GenBank/DDBJ whole genome shotgun (WGS) entry which is preliminary data.</text>
</comment>
<evidence type="ECO:0000313" key="3">
    <source>
        <dbReference type="EMBL" id="CAB9496068.1"/>
    </source>
</evidence>
<keyword evidence="1" id="KW-1133">Transmembrane helix</keyword>
<keyword evidence="4" id="KW-1185">Reference proteome</keyword>
<gene>
    <name evidence="3" type="ORF">SEMRO_1_G000470.1</name>
</gene>
<protein>
    <submittedName>
        <fullName evidence="3">Uncharacterized protein</fullName>
    </submittedName>
</protein>
<feature type="transmembrane region" description="Helical" evidence="1">
    <location>
        <begin position="248"/>
        <end position="267"/>
    </location>
</feature>
<feature type="chain" id="PRO_5040348241" evidence="2">
    <location>
        <begin position="22"/>
        <end position="355"/>
    </location>
</feature>
<name>A0A9N8D461_9STRA</name>
<evidence type="ECO:0000313" key="4">
    <source>
        <dbReference type="Proteomes" id="UP001153069"/>
    </source>
</evidence>
<feature type="signal peptide" evidence="2">
    <location>
        <begin position="1"/>
        <end position="21"/>
    </location>
</feature>
<dbReference type="EMBL" id="CAICTM010000001">
    <property type="protein sequence ID" value="CAB9496068.1"/>
    <property type="molecule type" value="Genomic_DNA"/>
</dbReference>
<proteinExistence type="predicted"/>
<feature type="transmembrane region" description="Helical" evidence="1">
    <location>
        <begin position="192"/>
        <end position="213"/>
    </location>
</feature>
<feature type="transmembrane region" description="Helical" evidence="1">
    <location>
        <begin position="292"/>
        <end position="315"/>
    </location>
</feature>
<organism evidence="3 4">
    <name type="scientific">Seminavis robusta</name>
    <dbReference type="NCBI Taxonomy" id="568900"/>
    <lineage>
        <taxon>Eukaryota</taxon>
        <taxon>Sar</taxon>
        <taxon>Stramenopiles</taxon>
        <taxon>Ochrophyta</taxon>
        <taxon>Bacillariophyta</taxon>
        <taxon>Bacillariophyceae</taxon>
        <taxon>Bacillariophycidae</taxon>
        <taxon>Naviculales</taxon>
        <taxon>Naviculaceae</taxon>
        <taxon>Seminavis</taxon>
    </lineage>
</organism>
<feature type="transmembrane region" description="Helical" evidence="1">
    <location>
        <begin position="163"/>
        <end position="180"/>
    </location>
</feature>
<evidence type="ECO:0000256" key="2">
    <source>
        <dbReference type="SAM" id="SignalP"/>
    </source>
</evidence>
<feature type="transmembrane region" description="Helical" evidence="1">
    <location>
        <begin position="327"/>
        <end position="349"/>
    </location>
</feature>
<sequence length="355" mass="39132">MSSKKMIPLLSLSLLLGSALAFQQPMRPQHINTGTTKVRSSIPQTLDIPSTPLHEEVIAPSVSEMEPVTPIKKKLSLKTWKRRLNTKEDQFSVHKISSAAFVVSSTVILGGMLMPTEQGFFQEVPSWLSPFDAIFTLSTSVQALAAIPMILKHRKVDPKVGKTQIEMGLASTVLVVFSTWESPFCPSLLEDHWKTIFSLLIVSLIVMDFSAAVTDYDEIQDRMTYIGVSKPTNIIEQALHQLCFRGQFILGCGLNVVFIVNFLNPALDRADWLHLIETGYGLPFCSGADMPLIYFSTVLSSVVVSYQSLLATLANKKLIPADTATNVMVLQVSSFAAGVIFAALFQLLFARSRYG</sequence>